<proteinExistence type="predicted"/>
<comment type="cofactor">
    <cofactor evidence="1">
        <name>Mg(2+)</name>
        <dbReference type="ChEBI" id="CHEBI:18420"/>
    </cofactor>
</comment>
<feature type="binding site" evidence="1">
    <location>
        <position position="87"/>
    </location>
    <ligand>
        <name>Mg(2+)</name>
        <dbReference type="ChEBI" id="CHEBI:18420"/>
        <label>1</label>
        <note>catalytic</note>
    </ligand>
</feature>
<dbReference type="SUPFAM" id="SSF56655">
    <property type="entry name" value="Carbohydrate phosphatase"/>
    <property type="match status" value="1"/>
</dbReference>
<gene>
    <name evidence="2" type="ORF">GWP43_11500</name>
</gene>
<dbReference type="PRINTS" id="PR00377">
    <property type="entry name" value="IMPHPHTASES"/>
</dbReference>
<dbReference type="KEGG" id="trz:GWP43_11500"/>
<dbReference type="GO" id="GO:0007165">
    <property type="term" value="P:signal transduction"/>
    <property type="evidence" value="ECO:0007669"/>
    <property type="project" value="TreeGrafter"/>
</dbReference>
<organism evidence="2 3">
    <name type="scientific">Treponema vincentii</name>
    <dbReference type="NCBI Taxonomy" id="69710"/>
    <lineage>
        <taxon>Bacteria</taxon>
        <taxon>Pseudomonadati</taxon>
        <taxon>Spirochaetota</taxon>
        <taxon>Spirochaetia</taxon>
        <taxon>Spirochaetales</taxon>
        <taxon>Treponemataceae</taxon>
        <taxon>Treponema</taxon>
    </lineage>
</organism>
<dbReference type="InterPro" id="IPR000760">
    <property type="entry name" value="Inositol_monophosphatase-like"/>
</dbReference>
<keyword evidence="1" id="KW-0460">Magnesium</keyword>
<evidence type="ECO:0000313" key="2">
    <source>
        <dbReference type="EMBL" id="QHX43966.1"/>
    </source>
</evidence>
<dbReference type="AlphaFoldDB" id="A0A6P1Y266"/>
<evidence type="ECO:0008006" key="4">
    <source>
        <dbReference type="Google" id="ProtNLM"/>
    </source>
</evidence>
<feature type="binding site" evidence="1">
    <location>
        <position position="84"/>
    </location>
    <ligand>
        <name>Mg(2+)</name>
        <dbReference type="ChEBI" id="CHEBI:18420"/>
        <label>1</label>
        <note>catalytic</note>
    </ligand>
</feature>
<dbReference type="PANTHER" id="PTHR20854">
    <property type="entry name" value="INOSITOL MONOPHOSPHATASE"/>
    <property type="match status" value="1"/>
</dbReference>
<keyword evidence="1" id="KW-0479">Metal-binding</keyword>
<dbReference type="EMBL" id="CP048020">
    <property type="protein sequence ID" value="QHX43966.1"/>
    <property type="molecule type" value="Genomic_DNA"/>
</dbReference>
<dbReference type="GO" id="GO:0008934">
    <property type="term" value="F:inositol monophosphate 1-phosphatase activity"/>
    <property type="evidence" value="ECO:0007669"/>
    <property type="project" value="TreeGrafter"/>
</dbReference>
<reference evidence="2 3" key="1">
    <citation type="submission" date="2020-01" db="EMBL/GenBank/DDBJ databases">
        <title>Complete genome sequence of a human oral phylogroup 1 Treponema sp. strain ATCC 700766, originally isolated from periodontitis dental plaque.</title>
        <authorList>
            <person name="Chan Y."/>
            <person name="Huo Y.-B."/>
            <person name="Yu X.-L."/>
            <person name="Zeng H."/>
            <person name="Leung W.-K."/>
            <person name="Watt R.M."/>
        </authorList>
    </citation>
    <scope>NUCLEOTIDE SEQUENCE [LARGE SCALE GENOMIC DNA]</scope>
    <source>
        <strain evidence="2 3">OMZ 804</strain>
    </source>
</reference>
<evidence type="ECO:0000256" key="1">
    <source>
        <dbReference type="PIRSR" id="PIRSR600760-2"/>
    </source>
</evidence>
<dbReference type="Pfam" id="PF00459">
    <property type="entry name" value="Inositol_P"/>
    <property type="match status" value="1"/>
</dbReference>
<feature type="binding site" evidence="1">
    <location>
        <position position="68"/>
    </location>
    <ligand>
        <name>Mg(2+)</name>
        <dbReference type="ChEBI" id="CHEBI:18420"/>
        <label>1</label>
        <note>catalytic</note>
    </ligand>
</feature>
<dbReference type="Proteomes" id="UP000464374">
    <property type="component" value="Chromosome"/>
</dbReference>
<feature type="binding site" evidence="1">
    <location>
        <position position="86"/>
    </location>
    <ligand>
        <name>Mg(2+)</name>
        <dbReference type="ChEBI" id="CHEBI:18420"/>
        <label>1</label>
        <note>catalytic</note>
    </ligand>
</feature>
<dbReference type="GO" id="GO:0046872">
    <property type="term" value="F:metal ion binding"/>
    <property type="evidence" value="ECO:0007669"/>
    <property type="project" value="UniProtKB-KW"/>
</dbReference>
<dbReference type="Gene3D" id="3.30.540.10">
    <property type="entry name" value="Fructose-1,6-Bisphosphatase, subunit A, domain 1"/>
    <property type="match status" value="1"/>
</dbReference>
<dbReference type="RefSeq" id="WP_162664268.1">
    <property type="nucleotide sequence ID" value="NZ_CP048020.1"/>
</dbReference>
<name>A0A6P1Y266_9SPIR</name>
<dbReference type="GO" id="GO:0006020">
    <property type="term" value="P:inositol metabolic process"/>
    <property type="evidence" value="ECO:0007669"/>
    <property type="project" value="TreeGrafter"/>
</dbReference>
<dbReference type="PANTHER" id="PTHR20854:SF4">
    <property type="entry name" value="INOSITOL-1-MONOPHOSPHATASE-RELATED"/>
    <property type="match status" value="1"/>
</dbReference>
<dbReference type="Gene3D" id="3.40.190.80">
    <property type="match status" value="1"/>
</dbReference>
<accession>A0A6P1Y266</accession>
<evidence type="ECO:0000313" key="3">
    <source>
        <dbReference type="Proteomes" id="UP000464374"/>
    </source>
</evidence>
<sequence>MTSETLHHLYDYLVPLVTGAYREASRYNVQGIEKKELNDIATFTDRFMEQAIVEGIRQRFPDHTFIGEEYGENRGESPYEWLIDPIDGTVNFAAGIPMFGTTLALRKNKETIFGIIFDWPNNAIYYAIKGEGAYCGTIKLRVSQRSRLDESIVSICLTSSYNAEYSEKVLTLIQKLQPHVRGIRIIVCTVYELIWLATGKSEAMINVKPSMGLSSCAGKLIVSEAGGTVTNLSNKPRQEIDDLLITNSVIHDEVYNIIAQVSK</sequence>
<protein>
    <recommendedName>
        <fullName evidence="4">Inositol-phosphate phosphatase</fullName>
    </recommendedName>
</protein>